<keyword evidence="5" id="KW-0378">Hydrolase</keyword>
<dbReference type="InterPro" id="IPR045834">
    <property type="entry name" value="Csd3_N2"/>
</dbReference>
<feature type="domain" description="Csd3-like second N-terminal" evidence="9">
    <location>
        <begin position="157"/>
        <end position="276"/>
    </location>
</feature>
<dbReference type="InterPro" id="IPR016047">
    <property type="entry name" value="M23ase_b-sheet_dom"/>
</dbReference>
<evidence type="ECO:0000259" key="8">
    <source>
        <dbReference type="Pfam" id="PF01551"/>
    </source>
</evidence>
<evidence type="ECO:0000256" key="7">
    <source>
        <dbReference type="ARBA" id="ARBA00023049"/>
    </source>
</evidence>
<keyword evidence="7" id="KW-0482">Metalloprotease</keyword>
<comment type="subcellular location">
    <subcellularLocation>
        <location evidence="2">Cell envelope</location>
    </subcellularLocation>
</comment>
<dbReference type="Gene3D" id="2.70.70.10">
    <property type="entry name" value="Glucose Permease (Domain IIA)"/>
    <property type="match status" value="1"/>
</dbReference>
<name>A0ABW5CYI3_9BACT</name>
<comment type="caution">
    <text evidence="10">The sequence shown here is derived from an EMBL/GenBank/DDBJ whole genome shotgun (WGS) entry which is preliminary data.</text>
</comment>
<dbReference type="Pfam" id="PF19425">
    <property type="entry name" value="Csd3_N2"/>
    <property type="match status" value="1"/>
</dbReference>
<feature type="domain" description="M23ase beta-sheet core" evidence="8">
    <location>
        <begin position="289"/>
        <end position="384"/>
    </location>
</feature>
<dbReference type="SUPFAM" id="SSF51261">
    <property type="entry name" value="Duplicated hybrid motif"/>
    <property type="match status" value="1"/>
</dbReference>
<dbReference type="EMBL" id="JBHUIM010000002">
    <property type="protein sequence ID" value="MFD2247074.1"/>
    <property type="molecule type" value="Genomic_DNA"/>
</dbReference>
<keyword evidence="4" id="KW-0479">Metal-binding</keyword>
<dbReference type="PANTHER" id="PTHR21666">
    <property type="entry name" value="PEPTIDASE-RELATED"/>
    <property type="match status" value="1"/>
</dbReference>
<dbReference type="RefSeq" id="WP_250432279.1">
    <property type="nucleotide sequence ID" value="NZ_JALPRR010000006.1"/>
</dbReference>
<evidence type="ECO:0000313" key="10">
    <source>
        <dbReference type="EMBL" id="MFD2247074.1"/>
    </source>
</evidence>
<reference evidence="11" key="1">
    <citation type="journal article" date="2019" name="Int. J. Syst. Evol. Microbiol.">
        <title>The Global Catalogue of Microorganisms (GCM) 10K type strain sequencing project: providing services to taxonomists for standard genome sequencing and annotation.</title>
        <authorList>
            <consortium name="The Broad Institute Genomics Platform"/>
            <consortium name="The Broad Institute Genome Sequencing Center for Infectious Disease"/>
            <person name="Wu L."/>
            <person name="Ma J."/>
        </authorList>
    </citation>
    <scope>NUCLEOTIDE SEQUENCE [LARGE SCALE GENOMIC DNA]</scope>
    <source>
        <strain evidence="11">CGMCC 4.1782</strain>
    </source>
</reference>
<accession>A0ABW5CYI3</accession>
<dbReference type="Gene3D" id="3.10.450.350">
    <property type="match status" value="2"/>
</dbReference>
<dbReference type="Pfam" id="PF01551">
    <property type="entry name" value="Peptidase_M23"/>
    <property type="match status" value="1"/>
</dbReference>
<evidence type="ECO:0000256" key="5">
    <source>
        <dbReference type="ARBA" id="ARBA00022801"/>
    </source>
</evidence>
<evidence type="ECO:0000256" key="1">
    <source>
        <dbReference type="ARBA" id="ARBA00001947"/>
    </source>
</evidence>
<keyword evidence="6" id="KW-0862">Zinc</keyword>
<organism evidence="10 11">
    <name type="scientific">Pontibacter ruber</name>
    <dbReference type="NCBI Taxonomy" id="1343895"/>
    <lineage>
        <taxon>Bacteria</taxon>
        <taxon>Pseudomonadati</taxon>
        <taxon>Bacteroidota</taxon>
        <taxon>Cytophagia</taxon>
        <taxon>Cytophagales</taxon>
        <taxon>Hymenobacteraceae</taxon>
        <taxon>Pontibacter</taxon>
    </lineage>
</organism>
<dbReference type="CDD" id="cd12797">
    <property type="entry name" value="M23_peptidase"/>
    <property type="match status" value="1"/>
</dbReference>
<dbReference type="Proteomes" id="UP001597374">
    <property type="component" value="Unassembled WGS sequence"/>
</dbReference>
<protein>
    <submittedName>
        <fullName evidence="10">Peptidoglycan DD-metalloendopeptidase family protein</fullName>
    </submittedName>
</protein>
<evidence type="ECO:0000256" key="6">
    <source>
        <dbReference type="ARBA" id="ARBA00022833"/>
    </source>
</evidence>
<evidence type="ECO:0000256" key="3">
    <source>
        <dbReference type="ARBA" id="ARBA00022670"/>
    </source>
</evidence>
<dbReference type="PANTHER" id="PTHR21666:SF288">
    <property type="entry name" value="CELL DIVISION PROTEIN YTFB"/>
    <property type="match status" value="1"/>
</dbReference>
<comment type="cofactor">
    <cofactor evidence="1">
        <name>Zn(2+)</name>
        <dbReference type="ChEBI" id="CHEBI:29105"/>
    </cofactor>
</comment>
<dbReference type="InterPro" id="IPR011055">
    <property type="entry name" value="Dup_hybrid_motif"/>
</dbReference>
<proteinExistence type="predicted"/>
<evidence type="ECO:0000256" key="4">
    <source>
        <dbReference type="ARBA" id="ARBA00022723"/>
    </source>
</evidence>
<dbReference type="InterPro" id="IPR050570">
    <property type="entry name" value="Cell_wall_metabolism_enzyme"/>
</dbReference>
<keyword evidence="3" id="KW-0645">Protease</keyword>
<evidence type="ECO:0000259" key="9">
    <source>
        <dbReference type="Pfam" id="PF19425"/>
    </source>
</evidence>
<evidence type="ECO:0000256" key="2">
    <source>
        <dbReference type="ARBA" id="ARBA00004196"/>
    </source>
</evidence>
<keyword evidence="11" id="KW-1185">Reference proteome</keyword>
<sequence length="440" mass="49390">MFKRSIGLATLIAISLFVFFTAAQTLNFKSYSVLPEKQEEVNTPPKIEKKPAPVVFGIATDSLEIVEGIVERGENLSEILENYNITPTTIDALAKKARDVYNVRRISANRNYILLHAQDSAQTAQYFIYEPSEVEYVIFDLRDTLAVTKVKREVEVVEKTIAGMIQSSLFESMLAAGGSPQLVNAFADIYAWRLNLSQLQPGDHFKLIYEEKVVNGSTIGFGKIKAAYFEHEGKPLYAIGLDQGKGITYYDQDGKSLKKAFLREPLEFSRISSRFSKSRFHPVQRRYKPHLGTDFAARRGTPIRTVGDGVVLEAAYTSGNGYYVKIKHNKTYTTQYLHMSKFAKGIRRGARVHQGQTIGYVGSTGLATGPHLCYRFWKNGRQVDALRVKLPLAEPINKKQKAVFTALKEEVMQKMEAINLKDIQPQDLLASEDNKNKAGA</sequence>
<gene>
    <name evidence="10" type="ORF">ACFSKP_12460</name>
</gene>
<evidence type="ECO:0000313" key="11">
    <source>
        <dbReference type="Proteomes" id="UP001597374"/>
    </source>
</evidence>